<evidence type="ECO:0000313" key="2">
    <source>
        <dbReference type="EMBL" id="NSJ45634.1"/>
    </source>
</evidence>
<protein>
    <submittedName>
        <fullName evidence="2">Transposase</fullName>
    </submittedName>
</protein>
<evidence type="ECO:0000313" key="3">
    <source>
        <dbReference type="Proteomes" id="UP000719916"/>
    </source>
</evidence>
<feature type="non-terminal residue" evidence="2">
    <location>
        <position position="160"/>
    </location>
</feature>
<dbReference type="PANTHER" id="PTHR33627:SF1">
    <property type="entry name" value="TRANSPOSASE"/>
    <property type="match status" value="1"/>
</dbReference>
<sequence>MFQTFIQGLLSPLERKSIEPVALHFSGEKYVRPLQRFFTRSPFDKQPLLDTYQELLSRQIGAGCGMLSVGDTSFVKKEKHSAGVKQQYSGCLGKTENCQSGVFLACTGDKGYGLVDYEPYISAGRRGKGPDPCRAEIPALFFRPCGREPKLCEARGGNMA</sequence>
<gene>
    <name evidence="2" type="ORF">G5B26_19035</name>
</gene>
<accession>A0ABD6LLX8</accession>
<dbReference type="AlphaFoldDB" id="A0ABD6LLX8"/>
<dbReference type="EMBL" id="JAAISW010000040">
    <property type="protein sequence ID" value="NSJ45634.1"/>
    <property type="molecule type" value="Genomic_DNA"/>
</dbReference>
<dbReference type="Proteomes" id="UP000719916">
    <property type="component" value="Unassembled WGS sequence"/>
</dbReference>
<name>A0ABD6LLX8_9FIRM</name>
<dbReference type="InterPro" id="IPR038721">
    <property type="entry name" value="IS701-like_DDE_dom"/>
</dbReference>
<comment type="caution">
    <text evidence="2">The sequence shown here is derived from an EMBL/GenBank/DDBJ whole genome shotgun (WGS) entry which is preliminary data.</text>
</comment>
<feature type="domain" description="Transposase IS701-like DDE" evidence="1">
    <location>
        <begin position="3"/>
        <end position="117"/>
    </location>
</feature>
<dbReference type="PANTHER" id="PTHR33627">
    <property type="entry name" value="TRANSPOSASE"/>
    <property type="match status" value="1"/>
</dbReference>
<dbReference type="Pfam" id="PF13546">
    <property type="entry name" value="DDE_5"/>
    <property type="match status" value="1"/>
</dbReference>
<evidence type="ECO:0000259" key="1">
    <source>
        <dbReference type="Pfam" id="PF13546"/>
    </source>
</evidence>
<proteinExistence type="predicted"/>
<reference evidence="2 3" key="1">
    <citation type="journal article" date="2020" name="Cell Host Microbe">
        <title>Functional and Genomic Variation between Human-Derived Isolates of Lachnospiraceae Reveals Inter- and Intra-Species Diversity.</title>
        <authorList>
            <person name="Sorbara M.T."/>
            <person name="Littmann E.R."/>
            <person name="Fontana E."/>
            <person name="Moody T.U."/>
            <person name="Kohout C.E."/>
            <person name="Gjonbalaj M."/>
            <person name="Eaton V."/>
            <person name="Seok R."/>
            <person name="Leiner I.M."/>
            <person name="Pamer E.G."/>
        </authorList>
    </citation>
    <scope>NUCLEOTIDE SEQUENCE [LARGE SCALE GENOMIC DNA]</scope>
    <source>
        <strain evidence="2 3">MSK.2.26</strain>
    </source>
</reference>
<organism evidence="2 3">
    <name type="scientific">Enterocloster clostridioformis</name>
    <dbReference type="NCBI Taxonomy" id="1531"/>
    <lineage>
        <taxon>Bacteria</taxon>
        <taxon>Bacillati</taxon>
        <taxon>Bacillota</taxon>
        <taxon>Clostridia</taxon>
        <taxon>Lachnospirales</taxon>
        <taxon>Lachnospiraceae</taxon>
        <taxon>Enterocloster</taxon>
    </lineage>
</organism>
<dbReference type="InterPro" id="IPR039365">
    <property type="entry name" value="IS701-like"/>
</dbReference>